<keyword evidence="1" id="KW-1133">Transmembrane helix</keyword>
<evidence type="ECO:0000256" key="1">
    <source>
        <dbReference type="SAM" id="Phobius"/>
    </source>
</evidence>
<name>A0ABY5GIE8_9GAMM</name>
<evidence type="ECO:0000313" key="3">
    <source>
        <dbReference type="Proteomes" id="UP001057998"/>
    </source>
</evidence>
<accession>A0ABY5GIE8</accession>
<gene>
    <name evidence="2" type="ORF">NNL38_06930</name>
</gene>
<feature type="transmembrane region" description="Helical" evidence="1">
    <location>
        <begin position="72"/>
        <end position="91"/>
    </location>
</feature>
<organism evidence="2 3">
    <name type="scientific">Photobacterium atrarenae</name>
    <dbReference type="NCBI Taxonomy" id="865757"/>
    <lineage>
        <taxon>Bacteria</taxon>
        <taxon>Pseudomonadati</taxon>
        <taxon>Pseudomonadota</taxon>
        <taxon>Gammaproteobacteria</taxon>
        <taxon>Vibrionales</taxon>
        <taxon>Vibrionaceae</taxon>
        <taxon>Photobacterium</taxon>
    </lineage>
</organism>
<feature type="transmembrane region" description="Helical" evidence="1">
    <location>
        <begin position="103"/>
        <end position="123"/>
    </location>
</feature>
<reference evidence="2" key="1">
    <citation type="submission" date="2022-07" db="EMBL/GenBank/DDBJ databases">
        <title>Genome sequencing of Photobacterium atrarenae GJH2-4.</title>
        <authorList>
            <person name="Park S.-J."/>
        </authorList>
    </citation>
    <scope>NUCLEOTIDE SEQUENCE</scope>
    <source>
        <strain evidence="2">GJH2-4</strain>
    </source>
</reference>
<sequence>MHALIVYGFPIILVSFEALLRNLVNVDTFGFVGPTLAATGISFLVPLTKLKEFEFETDEGERWVKVSKRDQVFVNLMWLFLFVSLFIWFWICTLSIQSSPVLFLGFPAQILAGAGLYVFSIILSTAKEYVS</sequence>
<dbReference type="Proteomes" id="UP001057998">
    <property type="component" value="Chromosome 1"/>
</dbReference>
<dbReference type="EMBL" id="CP101508">
    <property type="protein sequence ID" value="UTV28956.1"/>
    <property type="molecule type" value="Genomic_DNA"/>
</dbReference>
<feature type="transmembrane region" description="Helical" evidence="1">
    <location>
        <begin position="28"/>
        <end position="47"/>
    </location>
</feature>
<evidence type="ECO:0000313" key="2">
    <source>
        <dbReference type="EMBL" id="UTV28956.1"/>
    </source>
</evidence>
<keyword evidence="1" id="KW-0472">Membrane</keyword>
<protein>
    <submittedName>
        <fullName evidence="2">Uncharacterized protein</fullName>
    </submittedName>
</protein>
<dbReference type="RefSeq" id="WP_255390279.1">
    <property type="nucleotide sequence ID" value="NZ_CP101508.1"/>
</dbReference>
<keyword evidence="3" id="KW-1185">Reference proteome</keyword>
<proteinExistence type="predicted"/>
<keyword evidence="1" id="KW-0812">Transmembrane</keyword>